<dbReference type="EMBL" id="BLKM01003458">
    <property type="protein sequence ID" value="GFG28847.1"/>
    <property type="molecule type" value="Genomic_DNA"/>
</dbReference>
<dbReference type="InParanoid" id="A0A6L2PFF3"/>
<comment type="caution">
    <text evidence="1">The sequence shown here is derived from an EMBL/GenBank/DDBJ whole genome shotgun (WGS) entry which is preliminary data.</text>
</comment>
<proteinExistence type="predicted"/>
<sequence length="75" mass="8409">MVAVMPTGIRSSIITRHIAQEHRDGDRLEQMGHMLDIHNRELGRAMAKAVTTMVMLVQGLDSRLSRISKPPLSFV</sequence>
<dbReference type="AlphaFoldDB" id="A0A6L2PFF3"/>
<evidence type="ECO:0000313" key="2">
    <source>
        <dbReference type="Proteomes" id="UP000502823"/>
    </source>
</evidence>
<keyword evidence="2" id="KW-1185">Reference proteome</keyword>
<dbReference type="Proteomes" id="UP000502823">
    <property type="component" value="Unassembled WGS sequence"/>
</dbReference>
<gene>
    <name evidence="1" type="ORF">Cfor_09863</name>
</gene>
<organism evidence="1 2">
    <name type="scientific">Coptotermes formosanus</name>
    <name type="common">Formosan subterranean termite</name>
    <dbReference type="NCBI Taxonomy" id="36987"/>
    <lineage>
        <taxon>Eukaryota</taxon>
        <taxon>Metazoa</taxon>
        <taxon>Ecdysozoa</taxon>
        <taxon>Arthropoda</taxon>
        <taxon>Hexapoda</taxon>
        <taxon>Insecta</taxon>
        <taxon>Pterygota</taxon>
        <taxon>Neoptera</taxon>
        <taxon>Polyneoptera</taxon>
        <taxon>Dictyoptera</taxon>
        <taxon>Blattodea</taxon>
        <taxon>Blattoidea</taxon>
        <taxon>Termitoidae</taxon>
        <taxon>Rhinotermitidae</taxon>
        <taxon>Coptotermes</taxon>
    </lineage>
</organism>
<evidence type="ECO:0000313" key="1">
    <source>
        <dbReference type="EMBL" id="GFG28847.1"/>
    </source>
</evidence>
<name>A0A6L2PFF3_COPFO</name>
<reference evidence="2" key="1">
    <citation type="submission" date="2020-01" db="EMBL/GenBank/DDBJ databases">
        <title>Draft genome sequence of the Termite Coptotermes fromosanus.</title>
        <authorList>
            <person name="Itakura S."/>
            <person name="Yosikawa Y."/>
            <person name="Umezawa K."/>
        </authorList>
    </citation>
    <scope>NUCLEOTIDE SEQUENCE [LARGE SCALE GENOMIC DNA]</scope>
</reference>
<accession>A0A6L2PFF3</accession>
<protein>
    <submittedName>
        <fullName evidence="1">Uncharacterized protein</fullName>
    </submittedName>
</protein>